<evidence type="ECO:0000313" key="2">
    <source>
        <dbReference type="Proteomes" id="UP000053105"/>
    </source>
</evidence>
<proteinExistence type="predicted"/>
<keyword evidence="2" id="KW-1185">Reference proteome</keyword>
<reference evidence="1 2" key="1">
    <citation type="submission" date="2015-07" db="EMBL/GenBank/DDBJ databases">
        <title>The genome of Melipona quadrifasciata.</title>
        <authorList>
            <person name="Pan H."/>
            <person name="Kapheim K."/>
        </authorList>
    </citation>
    <scope>NUCLEOTIDE SEQUENCE [LARGE SCALE GENOMIC DNA]</scope>
    <source>
        <strain evidence="1">0111107301</strain>
        <tissue evidence="1">Whole body</tissue>
    </source>
</reference>
<organism evidence="1 2">
    <name type="scientific">Melipona quadrifasciata</name>
    <dbReference type="NCBI Taxonomy" id="166423"/>
    <lineage>
        <taxon>Eukaryota</taxon>
        <taxon>Metazoa</taxon>
        <taxon>Ecdysozoa</taxon>
        <taxon>Arthropoda</taxon>
        <taxon>Hexapoda</taxon>
        <taxon>Insecta</taxon>
        <taxon>Pterygota</taxon>
        <taxon>Neoptera</taxon>
        <taxon>Endopterygota</taxon>
        <taxon>Hymenoptera</taxon>
        <taxon>Apocrita</taxon>
        <taxon>Aculeata</taxon>
        <taxon>Apoidea</taxon>
        <taxon>Anthophila</taxon>
        <taxon>Apidae</taxon>
        <taxon>Melipona</taxon>
    </lineage>
</organism>
<gene>
    <name evidence="1" type="ORF">WN51_12282</name>
</gene>
<dbReference type="AlphaFoldDB" id="A0A0N0BH10"/>
<dbReference type="EMBL" id="KQ435762">
    <property type="protein sequence ID" value="KOX75538.1"/>
    <property type="molecule type" value="Genomic_DNA"/>
</dbReference>
<evidence type="ECO:0000313" key="1">
    <source>
        <dbReference type="EMBL" id="KOX75538.1"/>
    </source>
</evidence>
<name>A0A0N0BH10_9HYME</name>
<protein>
    <submittedName>
        <fullName evidence="1">Uncharacterized protein</fullName>
    </submittedName>
</protein>
<dbReference type="Proteomes" id="UP000053105">
    <property type="component" value="Unassembled WGS sequence"/>
</dbReference>
<accession>A0A0N0BH10</accession>
<sequence length="37" mass="4192">MTYFGVCKTVENKTLTVSWLSCAPNTPVKELRCCRLV</sequence>